<keyword evidence="4" id="KW-1185">Reference proteome</keyword>
<protein>
    <recommendedName>
        <fullName evidence="2">Spaetzle domain-containing protein</fullName>
    </recommendedName>
</protein>
<reference evidence="3" key="1">
    <citation type="submission" date="2020-11" db="EMBL/GenBank/DDBJ databases">
        <authorList>
            <person name="Tran Van P."/>
        </authorList>
    </citation>
    <scope>NUCLEOTIDE SEQUENCE</scope>
</reference>
<dbReference type="InterPro" id="IPR029034">
    <property type="entry name" value="Cystine-knot_cytokine"/>
</dbReference>
<sequence length="318" mass="35447">MHHFRVPPHQPCHPLSRKIISGYIGRKEKVREEARALPAAADVEKWTVAPVEPDQMPQIRETALASKLSKAKETNKRNRSKTFQKYKDLAMEEEAKRIFELFDYSVEQEDEKILKRSNAALGHQQQHSVRHEGNHHHLHHRRRHRGGGSASGSAAGSSSAAAGSASSHLDSANDKSGHAFAKDGLAEQYDSAQPLGSGFLGVCASIMVKEKLTETFDADGNLVSIIQRPGQQQEIYYEKCLKAEVKCAGIDEVRFDSKCEQDFGFTQMLFRRHGEDGKATGPTLWGFVRVPRSCSCKIHRKQSAADLFVKHSSSSLLY</sequence>
<dbReference type="SUPFAM" id="SSF57501">
    <property type="entry name" value="Cystine-knot cytokines"/>
    <property type="match status" value="1"/>
</dbReference>
<dbReference type="Gene3D" id="2.10.90.10">
    <property type="entry name" value="Cystine-knot cytokines"/>
    <property type="match status" value="1"/>
</dbReference>
<accession>A0A7R9GC04</accession>
<dbReference type="AlphaFoldDB" id="A0A7R9GC04"/>
<evidence type="ECO:0000313" key="3">
    <source>
        <dbReference type="EMBL" id="CAD7276936.1"/>
    </source>
</evidence>
<proteinExistence type="predicted"/>
<evidence type="ECO:0000313" key="4">
    <source>
        <dbReference type="Proteomes" id="UP000678499"/>
    </source>
</evidence>
<dbReference type="EMBL" id="CAJPEX010000750">
    <property type="protein sequence ID" value="CAG0917088.1"/>
    <property type="molecule type" value="Genomic_DNA"/>
</dbReference>
<feature type="region of interest" description="Disordered" evidence="1">
    <location>
        <begin position="120"/>
        <end position="175"/>
    </location>
</feature>
<feature type="compositionally biased region" description="Low complexity" evidence="1">
    <location>
        <begin position="151"/>
        <end position="169"/>
    </location>
</feature>
<dbReference type="Pfam" id="PF16077">
    <property type="entry name" value="Spaetzle"/>
    <property type="match status" value="1"/>
</dbReference>
<dbReference type="EMBL" id="OA882787">
    <property type="protein sequence ID" value="CAD7276936.1"/>
    <property type="molecule type" value="Genomic_DNA"/>
</dbReference>
<gene>
    <name evidence="3" type="ORF">NMOB1V02_LOCUS4679</name>
</gene>
<organism evidence="3">
    <name type="scientific">Notodromas monacha</name>
    <dbReference type="NCBI Taxonomy" id="399045"/>
    <lineage>
        <taxon>Eukaryota</taxon>
        <taxon>Metazoa</taxon>
        <taxon>Ecdysozoa</taxon>
        <taxon>Arthropoda</taxon>
        <taxon>Crustacea</taxon>
        <taxon>Oligostraca</taxon>
        <taxon>Ostracoda</taxon>
        <taxon>Podocopa</taxon>
        <taxon>Podocopida</taxon>
        <taxon>Cypridocopina</taxon>
        <taxon>Cypridoidea</taxon>
        <taxon>Cyprididae</taxon>
        <taxon>Notodromas</taxon>
    </lineage>
</organism>
<dbReference type="PROSITE" id="PS50270">
    <property type="entry name" value="NGF_2"/>
    <property type="match status" value="1"/>
</dbReference>
<feature type="compositionally biased region" description="Basic residues" evidence="1">
    <location>
        <begin position="133"/>
        <end position="146"/>
    </location>
</feature>
<dbReference type="Proteomes" id="UP000678499">
    <property type="component" value="Unassembled WGS sequence"/>
</dbReference>
<dbReference type="InterPro" id="IPR032104">
    <property type="entry name" value="Spaetzle"/>
</dbReference>
<feature type="domain" description="Spaetzle" evidence="2">
    <location>
        <begin position="215"/>
        <end position="298"/>
    </location>
</feature>
<name>A0A7R9GC04_9CRUS</name>
<evidence type="ECO:0000259" key="2">
    <source>
        <dbReference type="Pfam" id="PF16077"/>
    </source>
</evidence>
<evidence type="ECO:0000256" key="1">
    <source>
        <dbReference type="SAM" id="MobiDB-lite"/>
    </source>
</evidence>